<reference evidence="3" key="3">
    <citation type="submission" date="2018-08" db="UniProtKB">
        <authorList>
            <consortium name="EnsemblPlants"/>
        </authorList>
    </citation>
    <scope>IDENTIFICATION</scope>
    <source>
        <strain evidence="3">cv. Bd21</strain>
    </source>
</reference>
<accession>A0A2K2DL40</accession>
<dbReference type="Proteomes" id="UP000008810">
    <property type="component" value="Chromosome 1"/>
</dbReference>
<keyword evidence="4" id="KW-1185">Reference proteome</keyword>
<gene>
    <name evidence="2" type="ORF">BRADI_1g26027v3</name>
</gene>
<reference evidence="2" key="2">
    <citation type="submission" date="2017-06" db="EMBL/GenBank/DDBJ databases">
        <title>WGS assembly of Brachypodium distachyon.</title>
        <authorList>
            <consortium name="The International Brachypodium Initiative"/>
            <person name="Lucas S."/>
            <person name="Harmon-Smith M."/>
            <person name="Lail K."/>
            <person name="Tice H."/>
            <person name="Grimwood J."/>
            <person name="Bruce D."/>
            <person name="Barry K."/>
            <person name="Shu S."/>
            <person name="Lindquist E."/>
            <person name="Wang M."/>
            <person name="Pitluck S."/>
            <person name="Vogel J.P."/>
            <person name="Garvin D.F."/>
            <person name="Mockler T.C."/>
            <person name="Schmutz J."/>
            <person name="Rokhsar D."/>
            <person name="Bevan M.W."/>
        </authorList>
    </citation>
    <scope>NUCLEOTIDE SEQUENCE</scope>
    <source>
        <strain evidence="2">Bd21</strain>
    </source>
</reference>
<evidence type="ECO:0000256" key="1">
    <source>
        <dbReference type="SAM" id="SignalP"/>
    </source>
</evidence>
<reference evidence="2 3" key="1">
    <citation type="journal article" date="2010" name="Nature">
        <title>Genome sequencing and analysis of the model grass Brachypodium distachyon.</title>
        <authorList>
            <consortium name="International Brachypodium Initiative"/>
        </authorList>
    </citation>
    <scope>NUCLEOTIDE SEQUENCE [LARGE SCALE GENOMIC DNA]</scope>
    <source>
        <strain evidence="2 3">Bd21</strain>
    </source>
</reference>
<dbReference type="AlphaFoldDB" id="A0A2K2DL40"/>
<dbReference type="EMBL" id="CM000880">
    <property type="protein sequence ID" value="PNT74995.1"/>
    <property type="molecule type" value="Genomic_DNA"/>
</dbReference>
<proteinExistence type="predicted"/>
<sequence>MCFKGRQRRKVSFVFVACDPTCLLLFCSFGSGRAVKEINQVFVRNEKMLSKPCRGDRKHHFRRICHP</sequence>
<evidence type="ECO:0000313" key="4">
    <source>
        <dbReference type="Proteomes" id="UP000008810"/>
    </source>
</evidence>
<dbReference type="InParanoid" id="A0A2K2DL40"/>
<feature type="chain" id="PRO_5036043410" description="Secreted protein" evidence="1">
    <location>
        <begin position="35"/>
        <end position="67"/>
    </location>
</feature>
<evidence type="ECO:0000313" key="3">
    <source>
        <dbReference type="EnsemblPlants" id="PNT74995"/>
    </source>
</evidence>
<name>A0A2K2DL40_BRADI</name>
<feature type="signal peptide" evidence="1">
    <location>
        <begin position="1"/>
        <end position="34"/>
    </location>
</feature>
<dbReference type="EnsemblPlants" id="PNT74995">
    <property type="protein sequence ID" value="PNT74995"/>
    <property type="gene ID" value="BRADI_1g26027v3"/>
</dbReference>
<evidence type="ECO:0008006" key="5">
    <source>
        <dbReference type="Google" id="ProtNLM"/>
    </source>
</evidence>
<organism evidence="2">
    <name type="scientific">Brachypodium distachyon</name>
    <name type="common">Purple false brome</name>
    <name type="synonym">Trachynia distachya</name>
    <dbReference type="NCBI Taxonomy" id="15368"/>
    <lineage>
        <taxon>Eukaryota</taxon>
        <taxon>Viridiplantae</taxon>
        <taxon>Streptophyta</taxon>
        <taxon>Embryophyta</taxon>
        <taxon>Tracheophyta</taxon>
        <taxon>Spermatophyta</taxon>
        <taxon>Magnoliopsida</taxon>
        <taxon>Liliopsida</taxon>
        <taxon>Poales</taxon>
        <taxon>Poaceae</taxon>
        <taxon>BOP clade</taxon>
        <taxon>Pooideae</taxon>
        <taxon>Stipodae</taxon>
        <taxon>Brachypodieae</taxon>
        <taxon>Brachypodium</taxon>
    </lineage>
</organism>
<dbReference type="Gramene" id="PNT74995">
    <property type="protein sequence ID" value="PNT74995"/>
    <property type="gene ID" value="BRADI_1g26027v3"/>
</dbReference>
<keyword evidence="1" id="KW-0732">Signal</keyword>
<evidence type="ECO:0000313" key="2">
    <source>
        <dbReference type="EMBL" id="PNT74995.1"/>
    </source>
</evidence>
<protein>
    <recommendedName>
        <fullName evidence="5">Secreted protein</fullName>
    </recommendedName>
</protein>